<evidence type="ECO:0000256" key="1">
    <source>
        <dbReference type="SAM" id="MobiDB-lite"/>
    </source>
</evidence>
<feature type="region of interest" description="Disordered" evidence="1">
    <location>
        <begin position="1"/>
        <end position="91"/>
    </location>
</feature>
<dbReference type="Proteomes" id="UP001372834">
    <property type="component" value="Unassembled WGS sequence"/>
</dbReference>
<feature type="compositionally biased region" description="Basic and acidic residues" evidence="1">
    <location>
        <begin position="44"/>
        <end position="64"/>
    </location>
</feature>
<proteinExistence type="predicted"/>
<dbReference type="AlphaFoldDB" id="A0AAN8P4Y7"/>
<dbReference type="EMBL" id="JAWJWE010000003">
    <property type="protein sequence ID" value="KAK6638755.1"/>
    <property type="molecule type" value="Genomic_DNA"/>
</dbReference>
<evidence type="ECO:0000313" key="2">
    <source>
        <dbReference type="EMBL" id="KAK6638755.1"/>
    </source>
</evidence>
<reference evidence="2 3" key="1">
    <citation type="submission" date="2023-10" db="EMBL/GenBank/DDBJ databases">
        <title>Genomes of two closely related lineages of the louse Polyplax serrata with different host specificities.</title>
        <authorList>
            <person name="Martinu J."/>
            <person name="Tarabai H."/>
            <person name="Stefka J."/>
            <person name="Hypsa V."/>
        </authorList>
    </citation>
    <scope>NUCLEOTIDE SEQUENCE [LARGE SCALE GENOMIC DNA]</scope>
    <source>
        <strain evidence="2">HR10_N</strain>
    </source>
</reference>
<sequence length="91" mass="10096">MSFGESKGRTGKKKRVDKLYGFGTARKNCGGNHKKRVGDRKPRKAEASHDIGEMKANDNCEHESSSLPPTSDIKNPLISNPLKLMRTRVLS</sequence>
<evidence type="ECO:0000313" key="3">
    <source>
        <dbReference type="Proteomes" id="UP001372834"/>
    </source>
</evidence>
<accession>A0AAN8P4Y7</accession>
<name>A0AAN8P4Y7_POLSC</name>
<comment type="caution">
    <text evidence="2">The sequence shown here is derived from an EMBL/GenBank/DDBJ whole genome shotgun (WGS) entry which is preliminary data.</text>
</comment>
<organism evidence="2 3">
    <name type="scientific">Polyplax serrata</name>
    <name type="common">Common mouse louse</name>
    <dbReference type="NCBI Taxonomy" id="468196"/>
    <lineage>
        <taxon>Eukaryota</taxon>
        <taxon>Metazoa</taxon>
        <taxon>Ecdysozoa</taxon>
        <taxon>Arthropoda</taxon>
        <taxon>Hexapoda</taxon>
        <taxon>Insecta</taxon>
        <taxon>Pterygota</taxon>
        <taxon>Neoptera</taxon>
        <taxon>Paraneoptera</taxon>
        <taxon>Psocodea</taxon>
        <taxon>Troctomorpha</taxon>
        <taxon>Phthiraptera</taxon>
        <taxon>Anoplura</taxon>
        <taxon>Polyplacidae</taxon>
        <taxon>Polyplax</taxon>
    </lineage>
</organism>
<feature type="compositionally biased region" description="Basic residues" evidence="1">
    <location>
        <begin position="32"/>
        <end position="43"/>
    </location>
</feature>
<gene>
    <name evidence="2" type="ORF">RUM43_007023</name>
</gene>
<protein>
    <submittedName>
        <fullName evidence="2">Uncharacterized protein</fullName>
    </submittedName>
</protein>